<dbReference type="NCBIfam" id="NF038317">
    <property type="entry name" value="DISARM_DrmD"/>
    <property type="match status" value="1"/>
</dbReference>
<reference evidence="7 8" key="1">
    <citation type="submission" date="2024-04" db="EMBL/GenBank/DDBJ databases">
        <title>Complete genome sequence of Nguyenibacter vanlangesis HBCM-1154, a strain capable of nitrogen fixation, IAA production, and phosphorus solubilization isolated from sugarcane soil.</title>
        <authorList>
            <person name="MY HANH P."/>
        </authorList>
    </citation>
    <scope>NUCLEOTIDE SEQUENCE [LARGE SCALE GENOMIC DNA]</scope>
    <source>
        <strain evidence="7 8">HBCM 1154</strain>
    </source>
</reference>
<dbReference type="InterPro" id="IPR057342">
    <property type="entry name" value="DEXDc_RapA"/>
</dbReference>
<dbReference type="Proteomes" id="UP001449795">
    <property type="component" value="Chromosome"/>
</dbReference>
<dbReference type="EMBL" id="CP152276">
    <property type="protein sequence ID" value="XAE44567.1"/>
    <property type="molecule type" value="Genomic_DNA"/>
</dbReference>
<dbReference type="RefSeq" id="WP_342629808.1">
    <property type="nucleotide sequence ID" value="NZ_CP152276.1"/>
</dbReference>
<dbReference type="CDD" id="cd18793">
    <property type="entry name" value="SF2_C_SNF"/>
    <property type="match status" value="1"/>
</dbReference>
<dbReference type="InterPro" id="IPR001650">
    <property type="entry name" value="Helicase_C-like"/>
</dbReference>
<keyword evidence="1" id="KW-0547">Nucleotide-binding</keyword>
<evidence type="ECO:0000256" key="2">
    <source>
        <dbReference type="ARBA" id="ARBA00022801"/>
    </source>
</evidence>
<gene>
    <name evidence="7" type="primary">drmD</name>
    <name evidence="7" type="ORF">AAC691_09110</name>
</gene>
<dbReference type="Gene3D" id="3.40.50.300">
    <property type="entry name" value="P-loop containing nucleotide triphosphate hydrolases"/>
    <property type="match status" value="1"/>
</dbReference>
<dbReference type="SUPFAM" id="SSF52540">
    <property type="entry name" value="P-loop containing nucleoside triphosphate hydrolases"/>
    <property type="match status" value="2"/>
</dbReference>
<evidence type="ECO:0000256" key="1">
    <source>
        <dbReference type="ARBA" id="ARBA00022741"/>
    </source>
</evidence>
<keyword evidence="2" id="KW-0378">Hydrolase</keyword>
<evidence type="ECO:0000256" key="4">
    <source>
        <dbReference type="ARBA" id="ARBA00022840"/>
    </source>
</evidence>
<dbReference type="InterPro" id="IPR038718">
    <property type="entry name" value="SNF2-like_sf"/>
</dbReference>
<dbReference type="PANTHER" id="PTHR10799">
    <property type="entry name" value="SNF2/RAD54 HELICASE FAMILY"/>
    <property type="match status" value="1"/>
</dbReference>
<keyword evidence="8" id="KW-1185">Reference proteome</keyword>
<feature type="domain" description="Helicase ATP-binding" evidence="5">
    <location>
        <begin position="122"/>
        <end position="303"/>
    </location>
</feature>
<dbReference type="Pfam" id="PF00176">
    <property type="entry name" value="SNF2-rel_dom"/>
    <property type="match status" value="1"/>
</dbReference>
<dbReference type="Gene3D" id="3.40.50.10810">
    <property type="entry name" value="Tandem AAA-ATPase domain"/>
    <property type="match status" value="1"/>
</dbReference>
<dbReference type="PROSITE" id="PS51194">
    <property type="entry name" value="HELICASE_CTER"/>
    <property type="match status" value="1"/>
</dbReference>
<name>A0ABZ3D9X3_9PROT</name>
<organism evidence="7 8">
    <name type="scientific">Nguyenibacter vanlangensis</name>
    <dbReference type="NCBI Taxonomy" id="1216886"/>
    <lineage>
        <taxon>Bacteria</taxon>
        <taxon>Pseudomonadati</taxon>
        <taxon>Pseudomonadota</taxon>
        <taxon>Alphaproteobacteria</taxon>
        <taxon>Acetobacterales</taxon>
        <taxon>Acetobacteraceae</taxon>
        <taxon>Nguyenibacter</taxon>
    </lineage>
</organism>
<dbReference type="SMART" id="SM00490">
    <property type="entry name" value="HELICc"/>
    <property type="match status" value="1"/>
</dbReference>
<keyword evidence="3" id="KW-0347">Helicase</keyword>
<evidence type="ECO:0000313" key="8">
    <source>
        <dbReference type="Proteomes" id="UP001449795"/>
    </source>
</evidence>
<accession>A0ABZ3D9X3</accession>
<protein>
    <submittedName>
        <fullName evidence="7">DISARM system SNF2-like helicase DrmD</fullName>
    </submittedName>
</protein>
<evidence type="ECO:0000313" key="7">
    <source>
        <dbReference type="EMBL" id="XAE44567.1"/>
    </source>
</evidence>
<proteinExistence type="predicted"/>
<dbReference type="InterPro" id="IPR014001">
    <property type="entry name" value="Helicase_ATP-bd"/>
</dbReference>
<feature type="domain" description="Helicase C-terminal" evidence="6">
    <location>
        <begin position="502"/>
        <end position="676"/>
    </location>
</feature>
<dbReference type="SMART" id="SM00487">
    <property type="entry name" value="DEXDc"/>
    <property type="match status" value="1"/>
</dbReference>
<dbReference type="CDD" id="cd18011">
    <property type="entry name" value="DEXDc_RapA"/>
    <property type="match status" value="1"/>
</dbReference>
<evidence type="ECO:0000259" key="6">
    <source>
        <dbReference type="PROSITE" id="PS51194"/>
    </source>
</evidence>
<evidence type="ECO:0000259" key="5">
    <source>
        <dbReference type="PROSITE" id="PS51192"/>
    </source>
</evidence>
<dbReference type="Pfam" id="PF00271">
    <property type="entry name" value="Helicase_C"/>
    <property type="match status" value="1"/>
</dbReference>
<dbReference type="InterPro" id="IPR049730">
    <property type="entry name" value="SNF2/RAD54-like_C"/>
</dbReference>
<sequence length="1077" mass="121057">MTAGRKDIQEGDFVEVRGKPWLVEALVGDDSDLPALSLSCISDDAQGERLDVLWDAEIARRVLDEDRWSNVGVGSPDSADVLAAHIRAIRWRSATAADRDLLQAPFRAGIRLDAYQLLPLRKALRLPRVNLLIADDVGLGKTIEAGLVARELLLRRRVDFIVIAAPPAMTVQWKDELEAKFGLSFEIIDRDRISDLRRLRGFSVNPWTTGSRFIVSHRLLTDETYAAGLRDVLDEFRAKALFVLDEAHHAAPSAGTRYAVSSQLTKAVRELAERFEHRLFLTATPHNGHSNSFSALLEMLDPQRFTRGVEVRPRDLDPVMVRRLKADLRRLGEAFPERVVEPIPINGLPEDAPELALARLLAAYGELRMKRIAKLSSQKAALAKLAFVGLQQRLLSSTAAFARTLKTHRVTLQKVLDGEEIARATAAATAFVTAPTPEDNIELGLEEEDAEKAMAADEDAEAATASAAGVVDATLEDLRAELAIVDEMLALAEKHAARPDARVNWLIGWIRKSMLDGRQWNRRRLIIFTEWEDTRRWLERRLREALADTDDIDERIGVFSGTTGSDRREQIKHAFNADPDGEPLRVLICTDAAREGINLQSYCSDLLHFDLPWNPSRLEQRNGRIDRKLQPAKQVFCRYFRYEQREADIVLDALVWKTETIREELGSVGQVIEDRIAKRLAEDGIGHGQGKALAHAISNENDTERLGTAQSEMDDEAKARHERLLKEQDDLRRVLERSRERVGVDPDDLKRVAAAALSRAGFALDNARGQSVGRTDTYRLDPSDPTFSKDAGWDDAFDDLRVRPRKRGERLGDWRRNAPIRAIAFEPPVLDDGRDATDVVQVHLEHRLVRRLISRFLSQGFQSNLSRLSVIIGPGAQPRVVLMGRLAVYGAGAARLHEEIIPITAIWTESERGQKPLRALGESGEERTLNQLEEALRIAREAPASAVTRIQALVAQDIADLTPALETIANERLATVKAQLAKRGDEEAHSLHALLENQKKNILKAVEKHNPNQPDLFEEERREHQANRRYWDVRLTSIENEIRDEPQRLRGSYEVKAHRLEPVGIVYLWPVSGERDG</sequence>
<dbReference type="InterPro" id="IPR027417">
    <property type="entry name" value="P-loop_NTPase"/>
</dbReference>
<dbReference type="PROSITE" id="PS51192">
    <property type="entry name" value="HELICASE_ATP_BIND_1"/>
    <property type="match status" value="1"/>
</dbReference>
<keyword evidence="4" id="KW-0067">ATP-binding</keyword>
<evidence type="ECO:0000256" key="3">
    <source>
        <dbReference type="ARBA" id="ARBA00022806"/>
    </source>
</evidence>
<dbReference type="InterPro" id="IPR000330">
    <property type="entry name" value="SNF2_N"/>
</dbReference>